<dbReference type="Gene3D" id="3.90.550.10">
    <property type="entry name" value="Spore Coat Polysaccharide Biosynthesis Protein SpsA, Chain A"/>
    <property type="match status" value="1"/>
</dbReference>
<dbReference type="Pfam" id="PF00535">
    <property type="entry name" value="Glycos_transf_2"/>
    <property type="match status" value="1"/>
</dbReference>
<dbReference type="InterPro" id="IPR001173">
    <property type="entry name" value="Glyco_trans_2-like"/>
</dbReference>
<dbReference type="SUPFAM" id="SSF53448">
    <property type="entry name" value="Nucleotide-diphospho-sugar transferases"/>
    <property type="match status" value="1"/>
</dbReference>
<evidence type="ECO:0000313" key="3">
    <source>
        <dbReference type="Proteomes" id="UP000176583"/>
    </source>
</evidence>
<protein>
    <recommendedName>
        <fullName evidence="1">Glycosyltransferase 2-like domain-containing protein</fullName>
    </recommendedName>
</protein>
<dbReference type="Proteomes" id="UP000176583">
    <property type="component" value="Unassembled WGS sequence"/>
</dbReference>
<accession>A0A1F4UI90</accession>
<evidence type="ECO:0000259" key="1">
    <source>
        <dbReference type="Pfam" id="PF00535"/>
    </source>
</evidence>
<proteinExistence type="predicted"/>
<dbReference type="PANTHER" id="PTHR22916">
    <property type="entry name" value="GLYCOSYLTRANSFERASE"/>
    <property type="match status" value="1"/>
</dbReference>
<sequence length="244" mass="28722">AAGEYIALLDSDDEWLPEKLEKQLQVFKEARDEKLGAVYSGVVYIKEKDNQKIDEHMPKRRGYIFKDFLRRCCIHGGPGVFLIRKEVFDKCGLFDECGELRIADDYEMWVRISKDYKFDFVNAILTRCYRHDVSITAAMTEYDRAIADEYVVNKFREDYERVPKILSLKLCGIASLYCRGGDVNKGRKMFLESIGANPLNIRNYPNLFLSYFGSSFYRKIFNFSLIFRKGFSYTRRRNDMHRGF</sequence>
<dbReference type="InterPro" id="IPR029044">
    <property type="entry name" value="Nucleotide-diphossugar_trans"/>
</dbReference>
<dbReference type="STRING" id="1802613.A2V54_00060"/>
<name>A0A1F4UI90_UNCKA</name>
<organism evidence="2 3">
    <name type="scientific">candidate division WWE3 bacterium RBG_19FT_COMBO_53_11</name>
    <dbReference type="NCBI Taxonomy" id="1802613"/>
    <lineage>
        <taxon>Bacteria</taxon>
        <taxon>Katanobacteria</taxon>
    </lineage>
</organism>
<dbReference type="PANTHER" id="PTHR22916:SF3">
    <property type="entry name" value="UDP-GLCNAC:BETAGAL BETA-1,3-N-ACETYLGLUCOSAMINYLTRANSFERASE-LIKE PROTEIN 1"/>
    <property type="match status" value="1"/>
</dbReference>
<dbReference type="EMBL" id="MEUW01000014">
    <property type="protein sequence ID" value="OGC44592.1"/>
    <property type="molecule type" value="Genomic_DNA"/>
</dbReference>
<gene>
    <name evidence="2" type="ORF">A2V54_00060</name>
</gene>
<comment type="caution">
    <text evidence="2">The sequence shown here is derived from an EMBL/GenBank/DDBJ whole genome shotgun (WGS) entry which is preliminary data.</text>
</comment>
<dbReference type="AlphaFoldDB" id="A0A1F4UI90"/>
<reference evidence="2 3" key="1">
    <citation type="journal article" date="2016" name="Nat. Commun.">
        <title>Thousands of microbial genomes shed light on interconnected biogeochemical processes in an aquifer system.</title>
        <authorList>
            <person name="Anantharaman K."/>
            <person name="Brown C.T."/>
            <person name="Hug L.A."/>
            <person name="Sharon I."/>
            <person name="Castelle C.J."/>
            <person name="Probst A.J."/>
            <person name="Thomas B.C."/>
            <person name="Singh A."/>
            <person name="Wilkins M.J."/>
            <person name="Karaoz U."/>
            <person name="Brodie E.L."/>
            <person name="Williams K.H."/>
            <person name="Hubbard S.S."/>
            <person name="Banfield J.F."/>
        </authorList>
    </citation>
    <scope>NUCLEOTIDE SEQUENCE [LARGE SCALE GENOMIC DNA]</scope>
</reference>
<feature type="domain" description="Glycosyltransferase 2-like" evidence="1">
    <location>
        <begin position="1"/>
        <end position="91"/>
    </location>
</feature>
<dbReference type="GO" id="GO:0016758">
    <property type="term" value="F:hexosyltransferase activity"/>
    <property type="evidence" value="ECO:0007669"/>
    <property type="project" value="UniProtKB-ARBA"/>
</dbReference>
<feature type="non-terminal residue" evidence="2">
    <location>
        <position position="1"/>
    </location>
</feature>
<evidence type="ECO:0000313" key="2">
    <source>
        <dbReference type="EMBL" id="OGC44592.1"/>
    </source>
</evidence>